<feature type="region of interest" description="Disordered" evidence="1">
    <location>
        <begin position="29"/>
        <end position="143"/>
    </location>
</feature>
<dbReference type="AlphaFoldDB" id="A0A0D7BD13"/>
<sequence>MSSIGNKIQGAYKAVHGAGEVLRSEAMNGLDTALDTKPDGRHERTSENGRAEFNQGVTNARTGQNHTTTSTTTTPASHALGDGRGPTGTTNNFAAAPAAAPAHHTDAPVGHHREEAMSNDPAAVQTGHAERHGRDWDASNKRY</sequence>
<name>A0A0D7BD13_9AGAR</name>
<evidence type="ECO:0000256" key="1">
    <source>
        <dbReference type="SAM" id="MobiDB-lite"/>
    </source>
</evidence>
<feature type="compositionally biased region" description="Polar residues" evidence="1">
    <location>
        <begin position="55"/>
        <end position="66"/>
    </location>
</feature>
<feature type="compositionally biased region" description="Basic and acidic residues" evidence="1">
    <location>
        <begin position="128"/>
        <end position="143"/>
    </location>
</feature>
<evidence type="ECO:0000313" key="2">
    <source>
        <dbReference type="EMBL" id="KIY68383.1"/>
    </source>
</evidence>
<protein>
    <submittedName>
        <fullName evidence="2">Uncharacterized protein</fullName>
    </submittedName>
</protein>
<reference evidence="2 3" key="1">
    <citation type="journal article" date="2015" name="Fungal Genet. Biol.">
        <title>Evolution of novel wood decay mechanisms in Agaricales revealed by the genome sequences of Fistulina hepatica and Cylindrobasidium torrendii.</title>
        <authorList>
            <person name="Floudas D."/>
            <person name="Held B.W."/>
            <person name="Riley R."/>
            <person name="Nagy L.G."/>
            <person name="Koehler G."/>
            <person name="Ransdell A.S."/>
            <person name="Younus H."/>
            <person name="Chow J."/>
            <person name="Chiniquy J."/>
            <person name="Lipzen A."/>
            <person name="Tritt A."/>
            <person name="Sun H."/>
            <person name="Haridas S."/>
            <person name="LaButti K."/>
            <person name="Ohm R.A."/>
            <person name="Kues U."/>
            <person name="Blanchette R.A."/>
            <person name="Grigoriev I.V."/>
            <person name="Minto R.E."/>
            <person name="Hibbett D.S."/>
        </authorList>
    </citation>
    <scope>NUCLEOTIDE SEQUENCE [LARGE SCALE GENOMIC DNA]</scope>
    <source>
        <strain evidence="2 3">FP15055 ss-10</strain>
    </source>
</reference>
<dbReference type="STRING" id="1314674.A0A0D7BD13"/>
<dbReference type="EMBL" id="KN880504">
    <property type="protein sequence ID" value="KIY68383.1"/>
    <property type="molecule type" value="Genomic_DNA"/>
</dbReference>
<organism evidence="2 3">
    <name type="scientific">Cylindrobasidium torrendii FP15055 ss-10</name>
    <dbReference type="NCBI Taxonomy" id="1314674"/>
    <lineage>
        <taxon>Eukaryota</taxon>
        <taxon>Fungi</taxon>
        <taxon>Dikarya</taxon>
        <taxon>Basidiomycota</taxon>
        <taxon>Agaricomycotina</taxon>
        <taxon>Agaricomycetes</taxon>
        <taxon>Agaricomycetidae</taxon>
        <taxon>Agaricales</taxon>
        <taxon>Marasmiineae</taxon>
        <taxon>Physalacriaceae</taxon>
        <taxon>Cylindrobasidium</taxon>
    </lineage>
</organism>
<accession>A0A0D7BD13</accession>
<feature type="compositionally biased region" description="Basic and acidic residues" evidence="1">
    <location>
        <begin position="34"/>
        <end position="50"/>
    </location>
</feature>
<feature type="compositionally biased region" description="Basic and acidic residues" evidence="1">
    <location>
        <begin position="103"/>
        <end position="116"/>
    </location>
</feature>
<proteinExistence type="predicted"/>
<gene>
    <name evidence="2" type="ORF">CYLTODRAFT_489856</name>
</gene>
<dbReference type="OrthoDB" id="2590867at2759"/>
<dbReference type="Proteomes" id="UP000054007">
    <property type="component" value="Unassembled WGS sequence"/>
</dbReference>
<keyword evidence="3" id="KW-1185">Reference proteome</keyword>
<evidence type="ECO:0000313" key="3">
    <source>
        <dbReference type="Proteomes" id="UP000054007"/>
    </source>
</evidence>